<sequence length="79" mass="8337">MAAKASNPGPLRASFAGSEVTLLPLLDGRALCNAAGRHPRRGMSACSEAQVSFFASLSFIFLMSAGKPSFLTIFVNCDR</sequence>
<proteinExistence type="predicted"/>
<dbReference type="KEGG" id="ccro:CMC5_024910"/>
<evidence type="ECO:0000313" key="2">
    <source>
        <dbReference type="Proteomes" id="UP000067626"/>
    </source>
</evidence>
<name>A0A0K1EBV2_CHOCO</name>
<reference evidence="1 2" key="1">
    <citation type="submission" date="2015-07" db="EMBL/GenBank/DDBJ databases">
        <title>Genome analysis of myxobacterium Chondromyces crocatus Cm c5 reveals a high potential for natural compound synthesis and the genetic basis for the loss of fruiting body formation.</title>
        <authorList>
            <person name="Zaburannyi N."/>
            <person name="Bunk B."/>
            <person name="Maier J."/>
            <person name="Overmann J."/>
            <person name="Mueller R."/>
        </authorList>
    </citation>
    <scope>NUCLEOTIDE SEQUENCE [LARGE SCALE GENOMIC DNA]</scope>
    <source>
        <strain evidence="1 2">Cm c5</strain>
    </source>
</reference>
<dbReference type="Proteomes" id="UP000067626">
    <property type="component" value="Chromosome"/>
</dbReference>
<accession>A0A0K1EBV2</accession>
<evidence type="ECO:0000313" key="1">
    <source>
        <dbReference type="EMBL" id="AKT38345.1"/>
    </source>
</evidence>
<keyword evidence="2" id="KW-1185">Reference proteome</keyword>
<organism evidence="1 2">
    <name type="scientific">Chondromyces crocatus</name>
    <dbReference type="NCBI Taxonomy" id="52"/>
    <lineage>
        <taxon>Bacteria</taxon>
        <taxon>Pseudomonadati</taxon>
        <taxon>Myxococcota</taxon>
        <taxon>Polyangia</taxon>
        <taxon>Polyangiales</taxon>
        <taxon>Polyangiaceae</taxon>
        <taxon>Chondromyces</taxon>
    </lineage>
</organism>
<dbReference type="AlphaFoldDB" id="A0A0K1EBV2"/>
<protein>
    <submittedName>
        <fullName evidence="1">Uncharacterized protein</fullName>
    </submittedName>
</protein>
<gene>
    <name evidence="1" type="ORF">CMC5_024910</name>
</gene>
<dbReference type="EMBL" id="CP012159">
    <property type="protein sequence ID" value="AKT38345.1"/>
    <property type="molecule type" value="Genomic_DNA"/>
</dbReference>